<organism evidence="2 3">
    <name type="scientific">Racocetra fulgida</name>
    <dbReference type="NCBI Taxonomy" id="60492"/>
    <lineage>
        <taxon>Eukaryota</taxon>
        <taxon>Fungi</taxon>
        <taxon>Fungi incertae sedis</taxon>
        <taxon>Mucoromycota</taxon>
        <taxon>Glomeromycotina</taxon>
        <taxon>Glomeromycetes</taxon>
        <taxon>Diversisporales</taxon>
        <taxon>Gigasporaceae</taxon>
        <taxon>Racocetra</taxon>
    </lineage>
</organism>
<sequence length="72" mass="8633">MSLDENTCQVNLENIDSNSSQENITNDYKNDAFAENQELHFEEQEQYSKEEQKQHSEEEQWSTKRQRTTHPL</sequence>
<evidence type="ECO:0000313" key="3">
    <source>
        <dbReference type="Proteomes" id="UP000789396"/>
    </source>
</evidence>
<proteinExistence type="predicted"/>
<feature type="region of interest" description="Disordered" evidence="1">
    <location>
        <begin position="1"/>
        <end position="72"/>
    </location>
</feature>
<gene>
    <name evidence="2" type="ORF">RFULGI_LOCUS5465</name>
</gene>
<evidence type="ECO:0000313" key="2">
    <source>
        <dbReference type="EMBL" id="CAG8571229.1"/>
    </source>
</evidence>
<reference evidence="2" key="1">
    <citation type="submission" date="2021-06" db="EMBL/GenBank/DDBJ databases">
        <authorList>
            <person name="Kallberg Y."/>
            <person name="Tangrot J."/>
            <person name="Rosling A."/>
        </authorList>
    </citation>
    <scope>NUCLEOTIDE SEQUENCE</scope>
    <source>
        <strain evidence="2">IN212</strain>
    </source>
</reference>
<feature type="compositionally biased region" description="Basic and acidic residues" evidence="1">
    <location>
        <begin position="28"/>
        <end position="62"/>
    </location>
</feature>
<evidence type="ECO:0000256" key="1">
    <source>
        <dbReference type="SAM" id="MobiDB-lite"/>
    </source>
</evidence>
<dbReference type="EMBL" id="CAJVPZ010006240">
    <property type="protein sequence ID" value="CAG8571229.1"/>
    <property type="molecule type" value="Genomic_DNA"/>
</dbReference>
<dbReference type="Proteomes" id="UP000789396">
    <property type="component" value="Unassembled WGS sequence"/>
</dbReference>
<feature type="compositionally biased region" description="Polar residues" evidence="1">
    <location>
        <begin position="1"/>
        <end position="27"/>
    </location>
</feature>
<dbReference type="AlphaFoldDB" id="A0A9N9BP36"/>
<name>A0A9N9BP36_9GLOM</name>
<comment type="caution">
    <text evidence="2">The sequence shown here is derived from an EMBL/GenBank/DDBJ whole genome shotgun (WGS) entry which is preliminary data.</text>
</comment>
<keyword evidence="3" id="KW-1185">Reference proteome</keyword>
<accession>A0A9N9BP36</accession>
<protein>
    <submittedName>
        <fullName evidence="2">15303_t:CDS:1</fullName>
    </submittedName>
</protein>